<keyword evidence="2" id="KW-0433">Leucine-rich repeat</keyword>
<gene>
    <name evidence="4" type="ORF">LOC62_04G006237</name>
</gene>
<dbReference type="GO" id="GO:0031267">
    <property type="term" value="F:small GTPase binding"/>
    <property type="evidence" value="ECO:0007669"/>
    <property type="project" value="TreeGrafter"/>
</dbReference>
<dbReference type="GeneID" id="87809463"/>
<dbReference type="PANTHER" id="PTHR24113:SF12">
    <property type="entry name" value="RAN GTPASE-ACTIVATING PROTEIN 1"/>
    <property type="match status" value="1"/>
</dbReference>
<keyword evidence="1" id="KW-0343">GTPase activation</keyword>
<evidence type="ECO:0000313" key="5">
    <source>
        <dbReference type="Proteomes" id="UP000827549"/>
    </source>
</evidence>
<name>A0AAF1BN54_9TREE</name>
<dbReference type="InterPro" id="IPR001611">
    <property type="entry name" value="Leu-rich_rpt"/>
</dbReference>
<dbReference type="InterPro" id="IPR027038">
    <property type="entry name" value="RanGap"/>
</dbReference>
<dbReference type="GO" id="GO:0005096">
    <property type="term" value="F:GTPase activator activity"/>
    <property type="evidence" value="ECO:0007669"/>
    <property type="project" value="UniProtKB-KW"/>
</dbReference>
<evidence type="ECO:0000313" key="4">
    <source>
        <dbReference type="EMBL" id="WOO82754.1"/>
    </source>
</evidence>
<evidence type="ECO:0000256" key="3">
    <source>
        <dbReference type="ARBA" id="ARBA00022737"/>
    </source>
</evidence>
<keyword evidence="3" id="KW-0677">Repeat</keyword>
<dbReference type="AlphaFoldDB" id="A0AAF1BN54"/>
<keyword evidence="5" id="KW-1185">Reference proteome</keyword>
<dbReference type="InterPro" id="IPR032675">
    <property type="entry name" value="LRR_dom_sf"/>
</dbReference>
<dbReference type="SUPFAM" id="SSF52047">
    <property type="entry name" value="RNI-like"/>
    <property type="match status" value="1"/>
</dbReference>
<protein>
    <submittedName>
        <fullName evidence="4">Uncharacterized protein</fullName>
    </submittedName>
</protein>
<dbReference type="RefSeq" id="XP_062628786.1">
    <property type="nucleotide sequence ID" value="XM_062772802.1"/>
</dbReference>
<proteinExistence type="predicted"/>
<dbReference type="PANTHER" id="PTHR24113">
    <property type="entry name" value="RAN GTPASE-ACTIVATING PROTEIN 1"/>
    <property type="match status" value="1"/>
</dbReference>
<dbReference type="GO" id="GO:0005829">
    <property type="term" value="C:cytosol"/>
    <property type="evidence" value="ECO:0007669"/>
    <property type="project" value="TreeGrafter"/>
</dbReference>
<organism evidence="4 5">
    <name type="scientific">Vanrija pseudolonga</name>
    <dbReference type="NCBI Taxonomy" id="143232"/>
    <lineage>
        <taxon>Eukaryota</taxon>
        <taxon>Fungi</taxon>
        <taxon>Dikarya</taxon>
        <taxon>Basidiomycota</taxon>
        <taxon>Agaricomycotina</taxon>
        <taxon>Tremellomycetes</taxon>
        <taxon>Trichosporonales</taxon>
        <taxon>Trichosporonaceae</taxon>
        <taxon>Vanrija</taxon>
    </lineage>
</organism>
<dbReference type="GO" id="GO:0005634">
    <property type="term" value="C:nucleus"/>
    <property type="evidence" value="ECO:0007669"/>
    <property type="project" value="TreeGrafter"/>
</dbReference>
<accession>A0AAF1BN54</accession>
<dbReference type="PROSITE" id="PS51450">
    <property type="entry name" value="LRR"/>
    <property type="match status" value="1"/>
</dbReference>
<dbReference type="Gene3D" id="3.80.10.10">
    <property type="entry name" value="Ribonuclease Inhibitor"/>
    <property type="match status" value="1"/>
</dbReference>
<dbReference type="Proteomes" id="UP000827549">
    <property type="component" value="Chromosome 4"/>
</dbReference>
<dbReference type="GO" id="GO:0048471">
    <property type="term" value="C:perinuclear region of cytoplasm"/>
    <property type="evidence" value="ECO:0007669"/>
    <property type="project" value="TreeGrafter"/>
</dbReference>
<sequence length="546" mass="61756">MVAGPGPTVESYAGRSRINAGKLGLQGVEGAQVIASKVTRQTEQIDARLNHLGADGAVELFDCLTDLLYTDEGDEDEPVATPGRNDGQWGLYSVLLGEDLIGDEGFAAGLRYACEDRSLRWLSMSYCGIKLDKDFDFDNAAQDLNLCDLEELTLSYNHISIPGLGKLLERLAPRNLRSLDLRGCILEPEAVPHLAAFFSSPRCRSIETLDVCYNHMGHKGIFAFFDALMKNNFTIQQIEVTYGNLEHMDRPDVSEEELAMPYHVRGRIYQPSGIRHYGIRYPVTTEMDEDIPEGEQHDLLHIMPLTRRRFLERNRGLYTRVGLSALQLLPIARIFIHARPPASEAEVAELESAAAASRGRLLTRKRKCECVKHRSIWEPTDKWVKCTNGISLYDTLYNAPKTLPVKRVAVKGRKTIKGKKEITIPKPKVLCRYCVANEQPHPELEPFPLLKLPRDLQLRVARFSCDDETALSDAQWDRLVGYASHPDSLAQRGAEFKTFFHGIEVGSQVYKFMMGEFIREWRGRLGLAGWESNTANLRFMKEMRRE</sequence>
<reference evidence="4" key="1">
    <citation type="submission" date="2023-10" db="EMBL/GenBank/DDBJ databases">
        <authorList>
            <person name="Noh H."/>
        </authorList>
    </citation>
    <scope>NUCLEOTIDE SEQUENCE</scope>
    <source>
        <strain evidence="4">DUCC4014</strain>
    </source>
</reference>
<dbReference type="EMBL" id="CP086717">
    <property type="protein sequence ID" value="WOO82754.1"/>
    <property type="molecule type" value="Genomic_DNA"/>
</dbReference>
<evidence type="ECO:0000256" key="1">
    <source>
        <dbReference type="ARBA" id="ARBA00022468"/>
    </source>
</evidence>
<evidence type="ECO:0000256" key="2">
    <source>
        <dbReference type="ARBA" id="ARBA00022614"/>
    </source>
</evidence>
<dbReference type="GO" id="GO:0006913">
    <property type="term" value="P:nucleocytoplasmic transport"/>
    <property type="evidence" value="ECO:0007669"/>
    <property type="project" value="TreeGrafter"/>
</dbReference>